<accession>A0A6B2NQ75</accession>
<name>A0A6B2NQ75_9RHOB</name>
<feature type="transmembrane region" description="Helical" evidence="6">
    <location>
        <begin position="238"/>
        <end position="255"/>
    </location>
</feature>
<dbReference type="EMBL" id="JAAGOX010000004">
    <property type="protein sequence ID" value="NDW43995.1"/>
    <property type="molecule type" value="Genomic_DNA"/>
</dbReference>
<dbReference type="AlphaFoldDB" id="A0A6B2NQ75"/>
<sequence length="295" mass="31407">MRAALVGGLLVLAYTAVISSADAITKFIAQGYAAPQLFAISGVIVAALSLVAAGGQSARALRTVCPGTMALRAVATVLASICFFNAFRLLPFADVFVFVGLMPITAALMSGLMLREHPRPAAWAALIAGFVGLLCLMPGGVGTASPGHLCAMGGVVTGTFSLVLSRYIARFEQNALAQVFYPNLALGLSMGLALPFFWRPMPLTDLGWVLAYAGLLFAARWLLVVALRLLAAYVVTPLLNLQFVWMVGLGAWAFGEWPHPMTWLGVAIVMGSGLFLLWDQVAPQRVPIWRTRTDP</sequence>
<comment type="subcellular location">
    <subcellularLocation>
        <location evidence="1">Membrane</location>
        <topology evidence="1">Multi-pass membrane protein</topology>
    </subcellularLocation>
</comment>
<feature type="domain" description="EamA" evidence="7">
    <location>
        <begin position="8"/>
        <end position="136"/>
    </location>
</feature>
<reference evidence="8" key="1">
    <citation type="submission" date="2020-02" db="EMBL/GenBank/DDBJ databases">
        <title>Delineation of the pyrene-degrading pathway in Roseobacter clade bacteria by genomic analysis.</title>
        <authorList>
            <person name="Zhou H."/>
            <person name="Wang H."/>
        </authorList>
    </citation>
    <scope>NUCLEOTIDE SEQUENCE</scope>
    <source>
        <strain evidence="8">PrR005</strain>
    </source>
</reference>
<keyword evidence="4 6" id="KW-1133">Transmembrane helix</keyword>
<feature type="transmembrane region" description="Helical" evidence="6">
    <location>
        <begin position="37"/>
        <end position="58"/>
    </location>
</feature>
<dbReference type="Pfam" id="PF00892">
    <property type="entry name" value="EamA"/>
    <property type="match status" value="1"/>
</dbReference>
<dbReference type="GO" id="GO:0016020">
    <property type="term" value="C:membrane"/>
    <property type="evidence" value="ECO:0007669"/>
    <property type="project" value="UniProtKB-SubCell"/>
</dbReference>
<evidence type="ECO:0000256" key="6">
    <source>
        <dbReference type="SAM" id="Phobius"/>
    </source>
</evidence>
<gene>
    <name evidence="8" type="ORF">G0P99_03380</name>
</gene>
<dbReference type="InterPro" id="IPR037185">
    <property type="entry name" value="EmrE-like"/>
</dbReference>
<dbReference type="SUPFAM" id="SSF103481">
    <property type="entry name" value="Multidrug resistance efflux transporter EmrE"/>
    <property type="match status" value="2"/>
</dbReference>
<evidence type="ECO:0000256" key="4">
    <source>
        <dbReference type="ARBA" id="ARBA00022989"/>
    </source>
</evidence>
<feature type="transmembrane region" description="Helical" evidence="6">
    <location>
        <begin position="121"/>
        <end position="140"/>
    </location>
</feature>
<keyword evidence="5 6" id="KW-0472">Membrane</keyword>
<comment type="similarity">
    <text evidence="2">Belongs to the drug/metabolite transporter (DMT) superfamily. 10 TMS drug/metabolite exporter (DME) (TC 2.A.7.3) family.</text>
</comment>
<evidence type="ECO:0000256" key="1">
    <source>
        <dbReference type="ARBA" id="ARBA00004141"/>
    </source>
</evidence>
<proteinExistence type="inferred from homology"/>
<comment type="caution">
    <text evidence="8">The sequence shown here is derived from an EMBL/GenBank/DDBJ whole genome shotgun (WGS) entry which is preliminary data.</text>
</comment>
<dbReference type="PANTHER" id="PTHR22911">
    <property type="entry name" value="ACYL-MALONYL CONDENSING ENZYME-RELATED"/>
    <property type="match status" value="1"/>
</dbReference>
<evidence type="ECO:0000256" key="2">
    <source>
        <dbReference type="ARBA" id="ARBA00009853"/>
    </source>
</evidence>
<evidence type="ECO:0000256" key="5">
    <source>
        <dbReference type="ARBA" id="ARBA00023136"/>
    </source>
</evidence>
<organism evidence="8">
    <name type="scientific">Ruegeria sp. PrR005</name>
    <dbReference type="NCBI Taxonomy" id="2706882"/>
    <lineage>
        <taxon>Bacteria</taxon>
        <taxon>Pseudomonadati</taxon>
        <taxon>Pseudomonadota</taxon>
        <taxon>Alphaproteobacteria</taxon>
        <taxon>Rhodobacterales</taxon>
        <taxon>Roseobacteraceae</taxon>
        <taxon>Ruegeria</taxon>
    </lineage>
</organism>
<dbReference type="PANTHER" id="PTHR22911:SF6">
    <property type="entry name" value="SOLUTE CARRIER FAMILY 35 MEMBER G1"/>
    <property type="match status" value="1"/>
</dbReference>
<evidence type="ECO:0000256" key="3">
    <source>
        <dbReference type="ARBA" id="ARBA00022692"/>
    </source>
</evidence>
<protein>
    <submittedName>
        <fullName evidence="8">DMT family transporter</fullName>
    </submittedName>
</protein>
<feature type="transmembrane region" description="Helical" evidence="6">
    <location>
        <begin position="180"/>
        <end position="198"/>
    </location>
</feature>
<feature type="transmembrane region" description="Helical" evidence="6">
    <location>
        <begin position="70"/>
        <end position="89"/>
    </location>
</feature>
<feature type="transmembrane region" description="Helical" evidence="6">
    <location>
        <begin position="210"/>
        <end position="231"/>
    </location>
</feature>
<feature type="transmembrane region" description="Helical" evidence="6">
    <location>
        <begin position="261"/>
        <end position="278"/>
    </location>
</feature>
<dbReference type="InterPro" id="IPR000620">
    <property type="entry name" value="EamA_dom"/>
</dbReference>
<keyword evidence="3 6" id="KW-0812">Transmembrane</keyword>
<evidence type="ECO:0000259" key="7">
    <source>
        <dbReference type="Pfam" id="PF00892"/>
    </source>
</evidence>
<evidence type="ECO:0000313" key="8">
    <source>
        <dbReference type="EMBL" id="NDW43995.1"/>
    </source>
</evidence>
<feature type="transmembrane region" description="Helical" evidence="6">
    <location>
        <begin position="146"/>
        <end position="168"/>
    </location>
</feature>
<dbReference type="RefSeq" id="WP_164127704.1">
    <property type="nucleotide sequence ID" value="NZ_JAAGOX010000004.1"/>
</dbReference>
<feature type="transmembrane region" description="Helical" evidence="6">
    <location>
        <begin position="95"/>
        <end position="114"/>
    </location>
</feature>